<evidence type="ECO:0000313" key="2">
    <source>
        <dbReference type="EMBL" id="QCS35884.1"/>
    </source>
</evidence>
<gene>
    <name evidence="2" type="primary">cp</name>
</gene>
<name>A0A4V1FVM1_9VIRU</name>
<evidence type="ECO:0000256" key="1">
    <source>
        <dbReference type="SAM" id="MobiDB-lite"/>
    </source>
</evidence>
<sequence length="305" mass="34351">MYRRRTARPRSARRPTRRFGRRRYAARSSFRRRAPMRKMTRISSRRVLNLTSQKKRDTMLVLTNAVAARTQPATYTANDPVLPGGGPPYIIPWIATARSSDTGAGNGQVNKFMESTRTASTCFMRGLQEKVNVQTNSSVPWQWRRVCFTSKGLIPNIPTSGQNFYWQNLTSNGYRRTVNELGGGPLSALLSFVIKGTQGTDWDDPLIAPLDTKRITVRYDKLRTIQSGNNTGVIKQFKFWHPMNKNLVYDDDESGGVEASTPYSVASKAGMGDFFVVDMFKPLGGSTASDTISFRPNSTLYWHEK</sequence>
<reference evidence="2" key="1">
    <citation type="submission" date="2019-02" db="EMBL/GenBank/DDBJ databases">
        <title>Diverse ssDNA viruses associated with Capybara (Hydrochoerus hydrochaeris) in Brazil.</title>
        <authorList>
            <person name="Fontenele R.S."/>
            <person name="Lamas N.S."/>
            <person name="Lacorte C."/>
            <person name="Varsani A."/>
            <person name="Ribeiro S.G."/>
        </authorList>
    </citation>
    <scope>NUCLEOTIDE SEQUENCE</scope>
    <source>
        <strain evidence="2">Cap1_64</strain>
    </source>
</reference>
<organism evidence="2">
    <name type="scientific">Capybara genomovirus 2</name>
    <dbReference type="NCBI Taxonomy" id="2582941"/>
    <lineage>
        <taxon>Viruses</taxon>
        <taxon>Monodnaviria</taxon>
        <taxon>Shotokuvirae</taxon>
        <taxon>Cressdnaviricota</taxon>
        <taxon>Repensiviricetes</taxon>
        <taxon>Geplafuvirales</taxon>
        <taxon>Genomoviridae</taxon>
        <taxon>Gemykibivirus</taxon>
        <taxon>Gemykibivirus hydro2</taxon>
    </lineage>
</organism>
<accession>A0A4V1FVM1</accession>
<dbReference type="EMBL" id="MK483074">
    <property type="protein sequence ID" value="QCS35884.1"/>
    <property type="molecule type" value="Genomic_DNA"/>
</dbReference>
<protein>
    <submittedName>
        <fullName evidence="2">Capsid protein</fullName>
    </submittedName>
</protein>
<feature type="region of interest" description="Disordered" evidence="1">
    <location>
        <begin position="1"/>
        <end position="21"/>
    </location>
</feature>
<proteinExistence type="predicted"/>